<proteinExistence type="predicted"/>
<dbReference type="EMBL" id="CP003899">
    <property type="protein sequence ID" value="AGC63234.1"/>
    <property type="molecule type" value="Genomic_DNA"/>
</dbReference>
<name>L7VCT1_MYCL1</name>
<evidence type="ECO:0000313" key="1">
    <source>
        <dbReference type="EMBL" id="AGC63234.1"/>
    </source>
</evidence>
<dbReference type="AlphaFoldDB" id="L7VCT1"/>
<evidence type="ECO:0000313" key="2">
    <source>
        <dbReference type="Proteomes" id="UP000011157"/>
    </source>
</evidence>
<dbReference type="PATRIC" id="fig|459424.11.peg.3677"/>
<reference evidence="1 2" key="1">
    <citation type="journal article" date="2013" name="J. Bacteriol.">
        <title>Complete Genome Sequence of the Frog Pathogen Mycobacterium ulcerans Ecovar Liflandii.</title>
        <authorList>
            <person name="Tobias N.J."/>
            <person name="Doig K.D."/>
            <person name="Medema M.H."/>
            <person name="Chen H."/>
            <person name="Haring V."/>
            <person name="Moore R."/>
            <person name="Seemann T."/>
            <person name="Stinear T.P."/>
        </authorList>
    </citation>
    <scope>NUCLEOTIDE SEQUENCE [LARGE SCALE GENOMIC DNA]</scope>
    <source>
        <strain evidence="1 2">128FXT</strain>
    </source>
</reference>
<sequence>MTTYTAIASRDEHAWDFRVPGLGNHPEDDLHTQASTLTEVALKARNLIALVLGVSENSFDVDIKVELPAAVQKHLQRAAKLRDQAAKAQTEATDEYRAAAHELQSDGLTVRDIGVALNVSHQRAYWLISR</sequence>
<gene>
    <name evidence="1" type="ordered locus">MULP_03567</name>
</gene>
<dbReference type="HOGENOM" id="CLU_127098_0_0_11"/>
<dbReference type="Proteomes" id="UP000011157">
    <property type="component" value="Chromosome"/>
</dbReference>
<organism evidence="1 2">
    <name type="scientific">Mycobacterium liflandii (strain 128FXT)</name>
    <dbReference type="NCBI Taxonomy" id="459424"/>
    <lineage>
        <taxon>Bacteria</taxon>
        <taxon>Bacillati</taxon>
        <taxon>Actinomycetota</taxon>
        <taxon>Actinomycetes</taxon>
        <taxon>Mycobacteriales</taxon>
        <taxon>Mycobacteriaceae</taxon>
        <taxon>Mycobacterium</taxon>
        <taxon>Mycobacterium ulcerans group</taxon>
    </lineage>
</organism>
<dbReference type="RefSeq" id="WP_015356232.1">
    <property type="nucleotide sequence ID" value="NC_020133.1"/>
</dbReference>
<accession>L7VCT1</accession>
<dbReference type="KEGG" id="mli:MULP_03567"/>
<keyword evidence="2" id="KW-1185">Reference proteome</keyword>
<protein>
    <submittedName>
        <fullName evidence="1">Uncharacterized protein</fullName>
    </submittedName>
</protein>